<comment type="caution">
    <text evidence="1">The sequence shown here is derived from an EMBL/GenBank/DDBJ whole genome shotgun (WGS) entry which is preliminary data.</text>
</comment>
<keyword evidence="2" id="KW-1185">Reference proteome</keyword>
<evidence type="ECO:0000313" key="2">
    <source>
        <dbReference type="Proteomes" id="UP001152173"/>
    </source>
</evidence>
<sequence length="166" mass="19391">MNNWKLATIILAILLGISLMWSVQQRANSEKTQLKAYALEHAQLEYALKDAIESYEQGGSQKELGERLHWLSGFVVNINPAGETVAFHSFDFDYDTNLVLYEVHRKARGNQATEEDIDRLKILHQLINKFQKTALDNVERKTVDDYETEFIEFMEYYETQKEKLIK</sequence>
<reference evidence="1" key="1">
    <citation type="submission" date="2022-05" db="EMBL/GenBank/DDBJ databases">
        <authorList>
            <person name="Colautti A."/>
            <person name="Iacumin L."/>
        </authorList>
    </citation>
    <scope>NUCLEOTIDE SEQUENCE</scope>
    <source>
        <strain evidence="1">SK 55</strain>
    </source>
</reference>
<name>A0A9X3RD80_9BACL</name>
<evidence type="ECO:0000313" key="1">
    <source>
        <dbReference type="EMBL" id="MCZ8537301.1"/>
    </source>
</evidence>
<accession>A0A9X3RD80</accession>
<proteinExistence type="predicted"/>
<dbReference type="AlphaFoldDB" id="A0A9X3RD80"/>
<protein>
    <submittedName>
        <fullName evidence="1">Uncharacterized protein</fullName>
    </submittedName>
</protein>
<dbReference type="RefSeq" id="WP_269926395.1">
    <property type="nucleotide sequence ID" value="NZ_JAMKBJ010000006.1"/>
</dbReference>
<dbReference type="Proteomes" id="UP001152173">
    <property type="component" value="Unassembled WGS sequence"/>
</dbReference>
<dbReference type="EMBL" id="JAMKBJ010000006">
    <property type="protein sequence ID" value="MCZ8537301.1"/>
    <property type="molecule type" value="Genomic_DNA"/>
</dbReference>
<organism evidence="1 2">
    <name type="scientific">Paenisporosarcina quisquiliarum</name>
    <dbReference type="NCBI Taxonomy" id="365346"/>
    <lineage>
        <taxon>Bacteria</taxon>
        <taxon>Bacillati</taxon>
        <taxon>Bacillota</taxon>
        <taxon>Bacilli</taxon>
        <taxon>Bacillales</taxon>
        <taxon>Caryophanaceae</taxon>
        <taxon>Paenisporosarcina</taxon>
    </lineage>
</organism>
<gene>
    <name evidence="1" type="ORF">M9R32_08925</name>
</gene>